<proteinExistence type="predicted"/>
<feature type="region of interest" description="Disordered" evidence="2">
    <location>
        <begin position="300"/>
        <end position="329"/>
    </location>
</feature>
<evidence type="ECO:0000313" key="4">
    <source>
        <dbReference type="Proteomes" id="UP001341245"/>
    </source>
</evidence>
<organism evidence="3 4">
    <name type="scientific">Aureobasidium pullulans</name>
    <name type="common">Black yeast</name>
    <name type="synonym">Pullularia pullulans</name>
    <dbReference type="NCBI Taxonomy" id="5580"/>
    <lineage>
        <taxon>Eukaryota</taxon>
        <taxon>Fungi</taxon>
        <taxon>Dikarya</taxon>
        <taxon>Ascomycota</taxon>
        <taxon>Pezizomycotina</taxon>
        <taxon>Dothideomycetes</taxon>
        <taxon>Dothideomycetidae</taxon>
        <taxon>Dothideales</taxon>
        <taxon>Saccotheciaceae</taxon>
        <taxon>Aureobasidium</taxon>
    </lineage>
</organism>
<feature type="region of interest" description="Disordered" evidence="2">
    <location>
        <begin position="235"/>
        <end position="257"/>
    </location>
</feature>
<feature type="coiled-coil region" evidence="1">
    <location>
        <begin position="152"/>
        <end position="179"/>
    </location>
</feature>
<evidence type="ECO:0000256" key="2">
    <source>
        <dbReference type="SAM" id="MobiDB-lite"/>
    </source>
</evidence>
<name>A0ABR0TM71_AURPU</name>
<accession>A0ABR0TM71</accession>
<dbReference type="Proteomes" id="UP001341245">
    <property type="component" value="Unassembled WGS sequence"/>
</dbReference>
<reference evidence="3 4" key="1">
    <citation type="submission" date="2023-11" db="EMBL/GenBank/DDBJ databases">
        <title>Draft genome sequence and annotation of the polyextremotolerant black yeast-like fungus Aureobasidium pullulans NRRL 62042.</title>
        <authorList>
            <person name="Dielentheis-Frenken M.R.E."/>
            <person name="Wibberg D."/>
            <person name="Blank L.M."/>
            <person name="Tiso T."/>
        </authorList>
    </citation>
    <scope>NUCLEOTIDE SEQUENCE [LARGE SCALE GENOMIC DNA]</scope>
    <source>
        <strain evidence="3 4">NRRL 62042</strain>
    </source>
</reference>
<sequence>MADVYQWRRRIQSGFPNTLLPVGEQDEAEVDITSGFGSSRKKVRPKISSYFSHRGPSIGHGRSSVWSSDQRASLKDTISSPYQTWPEGREPDPDQIMDSIMRTLIAEPYRPLDVKHNSPLLLIFEGFRNLRDENSSLMRKLKYEAETRFASHHEVELERQAWQREREEYKAEVKRLELIISKDKEGVAEVMRARQGSLLGREHRRRTASSAYTSRDDSRETVFEFLERTRIEDERKQEAARKAQRVPLRNRPVSPSQKMAILSHKLSTTNHYSDFESPPSPQEFTSLSQASMFEMLVGRPSLSDTDSSENDSTQQHPCTEAVDRDEEEEADCFNLNKTLLRDNGSFEVEPPRAAHYSNLRTPSVGPHNTERLVSRNSKTCEESLRLEHGRRFSFEYGDETRSAQVKTQHAVNSPLQRSVSVGQVAAKRTSLSPCGTSSTLASNGLPSPVLVSAVGSPSLSKIPSPVFDPSLARPRREDSSSSFLTAIRAPESGSNHSRATSRSSNLVESPRPSSSLRGSSSGSANIQRNSGRFGSVHDVSMAAAAARAAGSSDSPKPTAELQASYHANA</sequence>
<gene>
    <name evidence="3" type="ORF">QM012_007146</name>
</gene>
<keyword evidence="4" id="KW-1185">Reference proteome</keyword>
<protein>
    <submittedName>
        <fullName evidence="3">Uncharacterized protein</fullName>
    </submittedName>
</protein>
<feature type="region of interest" description="Disordered" evidence="2">
    <location>
        <begin position="354"/>
        <end position="376"/>
    </location>
</feature>
<dbReference type="EMBL" id="JASGXD010000005">
    <property type="protein sequence ID" value="KAK6005504.1"/>
    <property type="molecule type" value="Genomic_DNA"/>
</dbReference>
<comment type="caution">
    <text evidence="3">The sequence shown here is derived from an EMBL/GenBank/DDBJ whole genome shotgun (WGS) entry which is preliminary data.</text>
</comment>
<evidence type="ECO:0000313" key="3">
    <source>
        <dbReference type="EMBL" id="KAK6005504.1"/>
    </source>
</evidence>
<evidence type="ECO:0000256" key="1">
    <source>
        <dbReference type="SAM" id="Coils"/>
    </source>
</evidence>
<feature type="compositionally biased region" description="Polar residues" evidence="2">
    <location>
        <begin position="492"/>
        <end position="507"/>
    </location>
</feature>
<feature type="compositionally biased region" description="Low complexity" evidence="2">
    <location>
        <begin position="509"/>
        <end position="523"/>
    </location>
</feature>
<keyword evidence="1" id="KW-0175">Coiled coil</keyword>
<feature type="region of interest" description="Disordered" evidence="2">
    <location>
        <begin position="461"/>
        <end position="569"/>
    </location>
</feature>
<feature type="compositionally biased region" description="Polar residues" evidence="2">
    <location>
        <begin position="302"/>
        <end position="317"/>
    </location>
</feature>